<keyword evidence="5" id="KW-1185">Reference proteome</keyword>
<dbReference type="PANTHER" id="PTHR44591:SF3">
    <property type="entry name" value="RESPONSE REGULATORY DOMAIN-CONTAINING PROTEIN"/>
    <property type="match status" value="1"/>
</dbReference>
<evidence type="ECO:0000259" key="3">
    <source>
        <dbReference type="PROSITE" id="PS50110"/>
    </source>
</evidence>
<proteinExistence type="predicted"/>
<dbReference type="SMART" id="SM00448">
    <property type="entry name" value="REC"/>
    <property type="match status" value="1"/>
</dbReference>
<dbReference type="GO" id="GO:0000160">
    <property type="term" value="P:phosphorelay signal transduction system"/>
    <property type="evidence" value="ECO:0007669"/>
    <property type="project" value="InterPro"/>
</dbReference>
<dbReference type="SUPFAM" id="SSF52172">
    <property type="entry name" value="CheY-like"/>
    <property type="match status" value="1"/>
</dbReference>
<evidence type="ECO:0000256" key="2">
    <source>
        <dbReference type="PROSITE-ProRule" id="PRU00169"/>
    </source>
</evidence>
<dbReference type="PROSITE" id="PS50110">
    <property type="entry name" value="RESPONSE_REGULATORY"/>
    <property type="match status" value="1"/>
</dbReference>
<dbReference type="OrthoDB" id="1646880at2"/>
<dbReference type="AlphaFoldDB" id="A0A1S2VAX8"/>
<dbReference type="PANTHER" id="PTHR44591">
    <property type="entry name" value="STRESS RESPONSE REGULATOR PROTEIN 1"/>
    <property type="match status" value="1"/>
</dbReference>
<dbReference type="GO" id="GO:0003677">
    <property type="term" value="F:DNA binding"/>
    <property type="evidence" value="ECO:0007669"/>
    <property type="project" value="InterPro"/>
</dbReference>
<protein>
    <recommendedName>
        <fullName evidence="3">Response regulatory domain-containing protein</fullName>
    </recommendedName>
</protein>
<dbReference type="RefSeq" id="WP_071506897.1">
    <property type="nucleotide sequence ID" value="NZ_MORL01000123.1"/>
</dbReference>
<feature type="domain" description="Response regulatory" evidence="3">
    <location>
        <begin position="5"/>
        <end position="121"/>
    </location>
</feature>
<keyword evidence="1 2" id="KW-0597">Phosphoprotein</keyword>
<reference evidence="4 5" key="1">
    <citation type="submission" date="2016-10" db="EMBL/GenBank/DDBJ databases">
        <title>Arsenicibacter rosenii gen. nov., sp. nov., an efficient arsenic-methylating bacterium isolated from an arsenic-contaminated paddy soil.</title>
        <authorList>
            <person name="Huang K."/>
        </authorList>
    </citation>
    <scope>NUCLEOTIDE SEQUENCE [LARGE SCALE GENOMIC DNA]</scope>
    <source>
        <strain evidence="4 5">SM-1</strain>
    </source>
</reference>
<dbReference type="InterPro" id="IPR001789">
    <property type="entry name" value="Sig_transdc_resp-reg_receiver"/>
</dbReference>
<feature type="modified residue" description="4-aspartylphosphate" evidence="2">
    <location>
        <position position="55"/>
    </location>
</feature>
<dbReference type="SMART" id="SM00850">
    <property type="entry name" value="LytTR"/>
    <property type="match status" value="1"/>
</dbReference>
<dbReference type="Pfam" id="PF04397">
    <property type="entry name" value="LytTR"/>
    <property type="match status" value="1"/>
</dbReference>
<dbReference type="Proteomes" id="UP000181790">
    <property type="component" value="Unassembled WGS sequence"/>
</dbReference>
<organism evidence="4 5">
    <name type="scientific">Arsenicibacter rosenii</name>
    <dbReference type="NCBI Taxonomy" id="1750698"/>
    <lineage>
        <taxon>Bacteria</taxon>
        <taxon>Pseudomonadati</taxon>
        <taxon>Bacteroidota</taxon>
        <taxon>Cytophagia</taxon>
        <taxon>Cytophagales</taxon>
        <taxon>Spirosomataceae</taxon>
        <taxon>Arsenicibacter</taxon>
    </lineage>
</organism>
<dbReference type="Pfam" id="PF00072">
    <property type="entry name" value="Response_reg"/>
    <property type="match status" value="1"/>
</dbReference>
<comment type="caution">
    <text evidence="4">The sequence shown here is derived from an EMBL/GenBank/DDBJ whole genome shotgun (WGS) entry which is preliminary data.</text>
</comment>
<dbReference type="InterPro" id="IPR050595">
    <property type="entry name" value="Bact_response_regulator"/>
</dbReference>
<evidence type="ECO:0000256" key="1">
    <source>
        <dbReference type="ARBA" id="ARBA00022553"/>
    </source>
</evidence>
<dbReference type="EMBL" id="MORL01000123">
    <property type="protein sequence ID" value="OIN55475.1"/>
    <property type="molecule type" value="Genomic_DNA"/>
</dbReference>
<dbReference type="Gene3D" id="3.40.50.2300">
    <property type="match status" value="1"/>
</dbReference>
<dbReference type="InterPro" id="IPR011006">
    <property type="entry name" value="CheY-like_superfamily"/>
</dbReference>
<evidence type="ECO:0000313" key="4">
    <source>
        <dbReference type="EMBL" id="OIN55475.1"/>
    </source>
</evidence>
<gene>
    <name evidence="4" type="ORF">BLX24_30205</name>
</gene>
<name>A0A1S2VAX8_9BACT</name>
<accession>A0A1S2VAX8</accession>
<dbReference type="Gene3D" id="2.40.50.1020">
    <property type="entry name" value="LytTr DNA-binding domain"/>
    <property type="match status" value="1"/>
</dbReference>
<dbReference type="InterPro" id="IPR007492">
    <property type="entry name" value="LytTR_DNA-bd_dom"/>
</dbReference>
<evidence type="ECO:0000313" key="5">
    <source>
        <dbReference type="Proteomes" id="UP000181790"/>
    </source>
</evidence>
<sequence length="245" mass="27298">MKILDVLVVEDNLMTQAVIADTLIEAGHSVAGLARNFTEAMQVARNRAIDLAILDVSLGSPDGDGIHIARELQQLHNPDLIFITGTTDINLLERIKETSPASFLSKPFQKLDLRMQLDLISRKRTQATAKTDFIFIRDGDSLINIRVSSVVYAEAAGNYTCVYVLNRKKPFTITNNLQNVRNQYFPDLFRISRSSLINLAYLDSLGRDSLTVQLTDTVNPELKSLKISAEARSELLKRIPKAGAR</sequence>